<accession>A0A9N9EM41</accession>
<dbReference type="GO" id="GO:0016042">
    <property type="term" value="P:lipid catabolic process"/>
    <property type="evidence" value="ECO:0007669"/>
    <property type="project" value="UniProtKB-KW"/>
</dbReference>
<comment type="caution">
    <text evidence="4">Lacks conserved residue(s) required for the propagation of feature annotation.</text>
</comment>
<dbReference type="Gene3D" id="3.40.1090.10">
    <property type="entry name" value="Cytosolic phospholipase A2 catalytic domain"/>
    <property type="match status" value="1"/>
</dbReference>
<organism evidence="6 7">
    <name type="scientific">Ambispora leptoticha</name>
    <dbReference type="NCBI Taxonomy" id="144679"/>
    <lineage>
        <taxon>Eukaryota</taxon>
        <taxon>Fungi</taxon>
        <taxon>Fungi incertae sedis</taxon>
        <taxon>Mucoromycota</taxon>
        <taxon>Glomeromycotina</taxon>
        <taxon>Glomeromycetes</taxon>
        <taxon>Archaeosporales</taxon>
        <taxon>Ambisporaceae</taxon>
        <taxon>Ambispora</taxon>
    </lineage>
</organism>
<dbReference type="EMBL" id="CAJVPS010014815">
    <property type="protein sequence ID" value="CAG8684468.1"/>
    <property type="molecule type" value="Genomic_DNA"/>
</dbReference>
<keyword evidence="2" id="KW-0442">Lipid degradation</keyword>
<feature type="short sequence motif" description="DGA/G" evidence="4">
    <location>
        <begin position="70"/>
        <end position="72"/>
    </location>
</feature>
<evidence type="ECO:0000313" key="7">
    <source>
        <dbReference type="Proteomes" id="UP000789508"/>
    </source>
</evidence>
<dbReference type="GO" id="GO:0006631">
    <property type="term" value="P:fatty acid metabolic process"/>
    <property type="evidence" value="ECO:0007669"/>
    <property type="project" value="TreeGrafter"/>
</dbReference>
<dbReference type="AlphaFoldDB" id="A0A9N9EM41"/>
<dbReference type="OrthoDB" id="1658288at2759"/>
<dbReference type="Pfam" id="PF01734">
    <property type="entry name" value="Patatin"/>
    <property type="match status" value="1"/>
</dbReference>
<reference evidence="6" key="1">
    <citation type="submission" date="2021-06" db="EMBL/GenBank/DDBJ databases">
        <authorList>
            <person name="Kallberg Y."/>
            <person name="Tangrot J."/>
            <person name="Rosling A."/>
        </authorList>
    </citation>
    <scope>NUCLEOTIDE SEQUENCE</scope>
    <source>
        <strain evidence="6">FL130A</strain>
    </source>
</reference>
<evidence type="ECO:0000256" key="4">
    <source>
        <dbReference type="PROSITE-ProRule" id="PRU01161"/>
    </source>
</evidence>
<feature type="domain" description="PNPLA" evidence="5">
    <location>
        <begin position="1"/>
        <end position="83"/>
    </location>
</feature>
<dbReference type="GO" id="GO:0004620">
    <property type="term" value="F:phospholipase activity"/>
    <property type="evidence" value="ECO:0007669"/>
    <property type="project" value="TreeGrafter"/>
</dbReference>
<comment type="caution">
    <text evidence="6">The sequence shown here is derived from an EMBL/GenBank/DDBJ whole genome shotgun (WGS) entry which is preliminary data.</text>
</comment>
<keyword evidence="7" id="KW-1185">Reference proteome</keyword>
<evidence type="ECO:0000256" key="3">
    <source>
        <dbReference type="ARBA" id="ARBA00023098"/>
    </source>
</evidence>
<evidence type="ECO:0000313" key="6">
    <source>
        <dbReference type="EMBL" id="CAG8684468.1"/>
    </source>
</evidence>
<evidence type="ECO:0000259" key="5">
    <source>
        <dbReference type="PROSITE" id="PS51635"/>
    </source>
</evidence>
<dbReference type="InterPro" id="IPR016035">
    <property type="entry name" value="Acyl_Trfase/lysoPLipase"/>
</dbReference>
<keyword evidence="3" id="KW-0443">Lipid metabolism</keyword>
<dbReference type="PANTHER" id="PTHR24185">
    <property type="entry name" value="CALCIUM-INDEPENDENT PHOSPHOLIPASE A2-GAMMA"/>
    <property type="match status" value="1"/>
</dbReference>
<dbReference type="InterPro" id="IPR002641">
    <property type="entry name" value="PNPLA_dom"/>
</dbReference>
<evidence type="ECO:0000256" key="2">
    <source>
        <dbReference type="ARBA" id="ARBA00022963"/>
    </source>
</evidence>
<dbReference type="PANTHER" id="PTHR24185:SF1">
    <property type="entry name" value="CALCIUM-INDEPENDENT PHOSPHOLIPASE A2-GAMMA"/>
    <property type="match status" value="1"/>
</dbReference>
<keyword evidence="1" id="KW-0378">Hydrolase</keyword>
<gene>
    <name evidence="6" type="ORF">ALEPTO_LOCUS10965</name>
</gene>
<protein>
    <submittedName>
        <fullName evidence="6">2258_t:CDS:1</fullName>
    </submittedName>
</protein>
<sequence>DKFGDLKLKDTVNEVLVPSYNITKNACTFFTNMCPEFEEYHIKDVIRASSAAPTYFPAKRIENDQMRYIDGGVFMNNPTAKAYLEAKRKYPDKKFVVVSLGTGFYEESLESLATGGTIDWIKPLIELLMNVGSKNVENTMNTISELDGISYYRFQPKLNEEVALDATGNHDIMELQEIAVKITNDPKFDELISMLVDKCKLKEGF</sequence>
<proteinExistence type="predicted"/>
<dbReference type="PROSITE" id="PS51635">
    <property type="entry name" value="PNPLA"/>
    <property type="match status" value="1"/>
</dbReference>
<evidence type="ECO:0000256" key="1">
    <source>
        <dbReference type="ARBA" id="ARBA00022801"/>
    </source>
</evidence>
<name>A0A9N9EM41_9GLOM</name>
<dbReference type="SUPFAM" id="SSF52151">
    <property type="entry name" value="FabD/lysophospholipase-like"/>
    <property type="match status" value="1"/>
</dbReference>
<dbReference type="GO" id="GO:0016020">
    <property type="term" value="C:membrane"/>
    <property type="evidence" value="ECO:0007669"/>
    <property type="project" value="TreeGrafter"/>
</dbReference>
<dbReference type="Proteomes" id="UP000789508">
    <property type="component" value="Unassembled WGS sequence"/>
</dbReference>
<dbReference type="CDD" id="cd07199">
    <property type="entry name" value="Pat17_PNPLA8_PNPLA9_like"/>
    <property type="match status" value="1"/>
</dbReference>
<dbReference type="GO" id="GO:0046486">
    <property type="term" value="P:glycerolipid metabolic process"/>
    <property type="evidence" value="ECO:0007669"/>
    <property type="project" value="UniProtKB-ARBA"/>
</dbReference>
<feature type="non-terminal residue" evidence="6">
    <location>
        <position position="1"/>
    </location>
</feature>